<reference evidence="3" key="1">
    <citation type="submission" date="2017-09" db="EMBL/GenBank/DDBJ databases">
        <title>Depth-based differentiation of microbial function through sediment-hosted aquifers and enrichment of novel symbionts in the deep terrestrial subsurface.</title>
        <authorList>
            <person name="Probst A.J."/>
            <person name="Ladd B."/>
            <person name="Jarett J.K."/>
            <person name="Geller-Mcgrath D.E."/>
            <person name="Sieber C.M.K."/>
            <person name="Emerson J.B."/>
            <person name="Anantharaman K."/>
            <person name="Thomas B.C."/>
            <person name="Malmstrom R."/>
            <person name="Stieglmeier M."/>
            <person name="Klingl A."/>
            <person name="Woyke T."/>
            <person name="Ryan C.M."/>
            <person name="Banfield J.F."/>
        </authorList>
    </citation>
    <scope>NUCLEOTIDE SEQUENCE [LARGE SCALE GENOMIC DNA]</scope>
</reference>
<evidence type="ECO:0000313" key="3">
    <source>
        <dbReference type="Proteomes" id="UP000230731"/>
    </source>
</evidence>
<feature type="domain" description="AAA" evidence="1">
    <location>
        <begin position="3"/>
        <end position="178"/>
    </location>
</feature>
<dbReference type="InterPro" id="IPR027417">
    <property type="entry name" value="P-loop_NTPase"/>
</dbReference>
<organism evidence="2 3">
    <name type="scientific">Candidatus Andersenbacteria bacterium CG10_big_fil_rev_8_21_14_0_10_54_11</name>
    <dbReference type="NCBI Taxonomy" id="1974485"/>
    <lineage>
        <taxon>Bacteria</taxon>
        <taxon>Candidatus Anderseniibacteriota</taxon>
    </lineage>
</organism>
<comment type="caution">
    <text evidence="2">The sequence shown here is derived from an EMBL/GenBank/DDBJ whole genome shotgun (WGS) entry which is preliminary data.</text>
</comment>
<dbReference type="EMBL" id="PEZP01000012">
    <property type="protein sequence ID" value="PIT98373.1"/>
    <property type="molecule type" value="Genomic_DNA"/>
</dbReference>
<dbReference type="PANTHER" id="PTHR13696:SF52">
    <property type="entry name" value="PARA FAMILY PROTEIN CT_582"/>
    <property type="match status" value="1"/>
</dbReference>
<dbReference type="AlphaFoldDB" id="A0A2M6WZY6"/>
<dbReference type="PIRSF" id="PIRSF009320">
    <property type="entry name" value="Nuc_binding_HP_1000"/>
    <property type="match status" value="1"/>
</dbReference>
<dbReference type="CDD" id="cd02042">
    <property type="entry name" value="ParAB_family"/>
    <property type="match status" value="1"/>
</dbReference>
<dbReference type="Proteomes" id="UP000230731">
    <property type="component" value="Unassembled WGS sequence"/>
</dbReference>
<accession>A0A2M6WZY6</accession>
<protein>
    <submittedName>
        <fullName evidence="2">Sporulation initiation inhibitor Soj</fullName>
    </submittedName>
</protein>
<proteinExistence type="predicted"/>
<dbReference type="Pfam" id="PF13614">
    <property type="entry name" value="AAA_31"/>
    <property type="match status" value="1"/>
</dbReference>
<dbReference type="SUPFAM" id="SSF52540">
    <property type="entry name" value="P-loop containing nucleoside triphosphate hydrolases"/>
    <property type="match status" value="1"/>
</dbReference>
<evidence type="ECO:0000259" key="1">
    <source>
        <dbReference type="Pfam" id="PF13614"/>
    </source>
</evidence>
<dbReference type="InterPro" id="IPR050678">
    <property type="entry name" value="DNA_Partitioning_ATPase"/>
</dbReference>
<name>A0A2M6WZY6_9BACT</name>
<gene>
    <name evidence="2" type="ORF">COT71_01070</name>
</gene>
<dbReference type="InterPro" id="IPR025669">
    <property type="entry name" value="AAA_dom"/>
</dbReference>
<evidence type="ECO:0000313" key="2">
    <source>
        <dbReference type="EMBL" id="PIT98373.1"/>
    </source>
</evidence>
<dbReference type="Gene3D" id="3.40.50.300">
    <property type="entry name" value="P-loop containing nucleotide triphosphate hydrolases"/>
    <property type="match status" value="1"/>
</dbReference>
<dbReference type="FunFam" id="3.40.50.300:FF:000285">
    <property type="entry name" value="Sporulation initiation inhibitor Soj"/>
    <property type="match status" value="1"/>
</dbReference>
<sequence>MAEVIAVSNQKGGVGKTTTAINLGGYLAVAGKKTAVVDLDPQANATVGLGLHYGADTPTLFEVLTGQAAAETGLQQTTQENLFVLPSTPNLAGAVIELLDKPYREFRLRRALKPLREQFDFILIDCPPSLGLLTVNGLVAADRVLVPVQCEFFALEGLQQLLQTVALVREHLNPRLQVLGAVLTMFDRRTAMARKIVRDVRRTFPGHVFDSVIPRNTELSEAPSAGQTILHYAAHSRGAKAYEYLSEELINLYS</sequence>
<dbReference type="PANTHER" id="PTHR13696">
    <property type="entry name" value="P-LOOP CONTAINING NUCLEOSIDE TRIPHOSPHATE HYDROLASE"/>
    <property type="match status" value="1"/>
</dbReference>